<evidence type="ECO:0000313" key="2">
    <source>
        <dbReference type="Proteomes" id="UP000199065"/>
    </source>
</evidence>
<dbReference type="AlphaFoldDB" id="A0A1I2RJK9"/>
<organism evidence="1 2">
    <name type="scientific">Corynebacterium spheniscorum</name>
    <dbReference type="NCBI Taxonomy" id="185761"/>
    <lineage>
        <taxon>Bacteria</taxon>
        <taxon>Bacillati</taxon>
        <taxon>Actinomycetota</taxon>
        <taxon>Actinomycetes</taxon>
        <taxon>Mycobacteriales</taxon>
        <taxon>Corynebacteriaceae</taxon>
        <taxon>Corynebacterium</taxon>
    </lineage>
</organism>
<dbReference type="EMBL" id="FOPJ01000003">
    <property type="protein sequence ID" value="SFG38031.1"/>
    <property type="molecule type" value="Genomic_DNA"/>
</dbReference>
<gene>
    <name evidence="1" type="ORF">SAMN05660282_00733</name>
</gene>
<dbReference type="Proteomes" id="UP000199065">
    <property type="component" value="Unassembled WGS sequence"/>
</dbReference>
<sequence length="131" mass="15394">MKYLIENSCAPLAHDLRRYYGDGVKKNLPLNAYPRWRALSQSEVFIDAEPLLDEYELGGYTPGERKEVEEKVSQELSDMYQKRVVRVVKDDDSSADRSYFFKKEDGQWKFCSQSDWNQAVEPIKTAVYLRR</sequence>
<keyword evidence="2" id="KW-1185">Reference proteome</keyword>
<accession>A0A1I2RJK9</accession>
<name>A0A1I2RJK9_9CORY</name>
<protein>
    <submittedName>
        <fullName evidence="1">Uncharacterized protein</fullName>
    </submittedName>
</protein>
<proteinExistence type="predicted"/>
<evidence type="ECO:0000313" key="1">
    <source>
        <dbReference type="EMBL" id="SFG38031.1"/>
    </source>
</evidence>
<reference evidence="1 2" key="1">
    <citation type="submission" date="2016-10" db="EMBL/GenBank/DDBJ databases">
        <authorList>
            <person name="de Groot N.N."/>
        </authorList>
    </citation>
    <scope>NUCLEOTIDE SEQUENCE [LARGE SCALE GENOMIC DNA]</scope>
    <source>
        <strain>J11</strain>
        <strain evidence="2">PG 39</strain>
    </source>
</reference>